<dbReference type="InterPro" id="IPR000873">
    <property type="entry name" value="AMP-dep_synth/lig_dom"/>
</dbReference>
<dbReference type="GO" id="GO:0016874">
    <property type="term" value="F:ligase activity"/>
    <property type="evidence" value="ECO:0007669"/>
    <property type="project" value="UniProtKB-KW"/>
</dbReference>
<dbReference type="GO" id="GO:0070566">
    <property type="term" value="F:adenylyltransferase activity"/>
    <property type="evidence" value="ECO:0007669"/>
    <property type="project" value="TreeGrafter"/>
</dbReference>
<name>A0A9W6VZ84_9ACTN</name>
<organism evidence="6 7">
    <name type="scientific">Actinoallomurus iriomotensis</name>
    <dbReference type="NCBI Taxonomy" id="478107"/>
    <lineage>
        <taxon>Bacteria</taxon>
        <taxon>Bacillati</taxon>
        <taxon>Actinomycetota</taxon>
        <taxon>Actinomycetes</taxon>
        <taxon>Streptosporangiales</taxon>
        <taxon>Thermomonosporaceae</taxon>
        <taxon>Actinoallomurus</taxon>
    </lineage>
</organism>
<dbReference type="GO" id="GO:0071766">
    <property type="term" value="P:Actinobacterium-type cell wall biogenesis"/>
    <property type="evidence" value="ECO:0007669"/>
    <property type="project" value="UniProtKB-ARBA"/>
</dbReference>
<reference evidence="6" key="1">
    <citation type="submission" date="2023-03" db="EMBL/GenBank/DDBJ databases">
        <title>Actinoallomurus iriomotensis NBRC 103684.</title>
        <authorList>
            <person name="Ichikawa N."/>
            <person name="Sato H."/>
            <person name="Tonouchi N."/>
        </authorList>
    </citation>
    <scope>NUCLEOTIDE SEQUENCE</scope>
    <source>
        <strain evidence="6">NBRC 103684</strain>
    </source>
</reference>
<dbReference type="GO" id="GO:0005886">
    <property type="term" value="C:plasma membrane"/>
    <property type="evidence" value="ECO:0007669"/>
    <property type="project" value="TreeGrafter"/>
</dbReference>
<dbReference type="GO" id="GO:0006633">
    <property type="term" value="P:fatty acid biosynthetic process"/>
    <property type="evidence" value="ECO:0007669"/>
    <property type="project" value="TreeGrafter"/>
</dbReference>
<evidence type="ECO:0000259" key="5">
    <source>
        <dbReference type="Pfam" id="PF00501"/>
    </source>
</evidence>
<dbReference type="SUPFAM" id="SSF56801">
    <property type="entry name" value="Acetyl-CoA synthetase-like"/>
    <property type="match status" value="1"/>
</dbReference>
<proteinExistence type="inferred from homology"/>
<dbReference type="PANTHER" id="PTHR22754">
    <property type="entry name" value="DISCO-INTERACTING PROTEIN 2 DIP2 -RELATED"/>
    <property type="match status" value="1"/>
</dbReference>
<keyword evidence="3" id="KW-0276">Fatty acid metabolism</keyword>
<dbReference type="Proteomes" id="UP001165074">
    <property type="component" value="Unassembled WGS sequence"/>
</dbReference>
<accession>A0A9W6VZ84</accession>
<dbReference type="InterPro" id="IPR042099">
    <property type="entry name" value="ANL_N_sf"/>
</dbReference>
<evidence type="ECO:0000256" key="1">
    <source>
        <dbReference type="ARBA" id="ARBA00006432"/>
    </source>
</evidence>
<evidence type="ECO:0000256" key="2">
    <source>
        <dbReference type="ARBA" id="ARBA00022598"/>
    </source>
</evidence>
<protein>
    <submittedName>
        <fullName evidence="6">Polyketide synthase</fullName>
    </submittedName>
</protein>
<evidence type="ECO:0000313" key="7">
    <source>
        <dbReference type="Proteomes" id="UP001165074"/>
    </source>
</evidence>
<dbReference type="EMBL" id="BSTK01000004">
    <property type="protein sequence ID" value="GLY85089.1"/>
    <property type="molecule type" value="Genomic_DNA"/>
</dbReference>
<dbReference type="Gene3D" id="3.40.50.12780">
    <property type="entry name" value="N-terminal domain of ligase-like"/>
    <property type="match status" value="1"/>
</dbReference>
<dbReference type="PANTHER" id="PTHR22754:SF32">
    <property type="entry name" value="DISCO-INTERACTING PROTEIN 2"/>
    <property type="match status" value="1"/>
</dbReference>
<keyword evidence="2" id="KW-0436">Ligase</keyword>
<dbReference type="InterPro" id="IPR040097">
    <property type="entry name" value="FAAL/FAAC"/>
</dbReference>
<keyword evidence="7" id="KW-1185">Reference proteome</keyword>
<sequence>MTLDFDGYGNIGEAFAERVAAHPGRTALVIVRGSALEDHESLTFAELARRAGVRAAGFAARLAPGERVIIALPTSAEFVEVYLACLFAGLVAVPVPAPDGAAGTGSTRAAERIAGVVGDCAPRLAVTTGGDRERLVAWLRDRGLGHVPVEEVGEAAPGEPAGMPHASARDTLAVLQYSSGSTGTPNGVMLGHGDILADMAAFHAGSGAGPGDAFGIWLPLHHDMGLFGQLTAGLLLGAPVALMPPADFVRRPVDWLRMIERHAATITAAPNFAYELCTRLIPDEHLDGLDLSRLRIVFNGSEPIHVPTVAAFTKRFARTGLRPEAMVAAYGLAEATVFVSGTPLGVPPTVLVADPDRLESAEHPALVATTRGDGKEIIGVGTPPDVFEVRIVDPRTRRRLPDGAIGEIWLRGAAIGRGYWGRTELSASVFAARLAGDDGGPASSGWLRTGDLGALVNGELFVTGRLREMMIVHGRNVFPQDVEQAARDGRPELAGLVGAAFGVSAPDERIVLVHEVAPATPAGELPAVATAVSRRLTAAMGVPVRNVLLVRRGTVHRTTSGKIRRGEMRARFLAGEIDALHAELEPDVQRLIG</sequence>
<evidence type="ECO:0000256" key="4">
    <source>
        <dbReference type="ARBA" id="ARBA00023098"/>
    </source>
</evidence>
<evidence type="ECO:0000256" key="3">
    <source>
        <dbReference type="ARBA" id="ARBA00022832"/>
    </source>
</evidence>
<dbReference type="Pfam" id="PF00501">
    <property type="entry name" value="AMP-binding"/>
    <property type="match status" value="1"/>
</dbReference>
<feature type="domain" description="AMP-dependent synthetase/ligase" evidence="5">
    <location>
        <begin position="15"/>
        <end position="420"/>
    </location>
</feature>
<evidence type="ECO:0000313" key="6">
    <source>
        <dbReference type="EMBL" id="GLY85089.1"/>
    </source>
</evidence>
<dbReference type="InterPro" id="IPR045851">
    <property type="entry name" value="AMP-bd_C_sf"/>
</dbReference>
<keyword evidence="4" id="KW-0443">Lipid metabolism</keyword>
<dbReference type="FunFam" id="3.40.50.12780:FF:000013">
    <property type="entry name" value="Long-chain-fatty-acid--AMP ligase FadD32"/>
    <property type="match status" value="1"/>
</dbReference>
<dbReference type="RefSeq" id="WP_285571652.1">
    <property type="nucleotide sequence ID" value="NZ_BSTK01000004.1"/>
</dbReference>
<dbReference type="Gene3D" id="3.30.300.30">
    <property type="match status" value="1"/>
</dbReference>
<dbReference type="AlphaFoldDB" id="A0A9W6VZ84"/>
<gene>
    <name evidence="6" type="ORF">Airi02_030180</name>
</gene>
<dbReference type="CDD" id="cd05931">
    <property type="entry name" value="FAAL"/>
    <property type="match status" value="1"/>
</dbReference>
<comment type="caution">
    <text evidence="6">The sequence shown here is derived from an EMBL/GenBank/DDBJ whole genome shotgun (WGS) entry which is preliminary data.</text>
</comment>
<comment type="similarity">
    <text evidence="1">Belongs to the ATP-dependent AMP-binding enzyme family.</text>
</comment>